<dbReference type="RefSeq" id="WP_167918587.1">
    <property type="nucleotide sequence ID" value="NZ_JAAVJS010000016.1"/>
</dbReference>
<feature type="transmembrane region" description="Helical" evidence="6">
    <location>
        <begin position="57"/>
        <end position="78"/>
    </location>
</feature>
<evidence type="ECO:0000259" key="8">
    <source>
        <dbReference type="Pfam" id="PF13567"/>
    </source>
</evidence>
<feature type="transmembrane region" description="Helical" evidence="6">
    <location>
        <begin position="417"/>
        <end position="444"/>
    </location>
</feature>
<dbReference type="InterPro" id="IPR004477">
    <property type="entry name" value="ComEC_N"/>
</dbReference>
<name>A0ABX1DGK3_9FLAO</name>
<keyword evidence="3 6" id="KW-0812">Transmembrane</keyword>
<evidence type="ECO:0000313" key="9">
    <source>
        <dbReference type="EMBL" id="NJX16199.1"/>
    </source>
</evidence>
<dbReference type="InterPro" id="IPR025405">
    <property type="entry name" value="DUF4131"/>
</dbReference>
<proteinExistence type="predicted"/>
<sequence length="679" mass="77580">MKLLNFTIIKLTACLILGILIGYYFEASVFTSIVITSVLLAVLAAFFFIAQKQFVKTVWFGILAFLTMVSVGVLTNSLHHQKHFSNHYTHHISAENSIVNTSTFRIREVLKPNRFYQKYVIDILKIDDQNTSGKCLLSIPKDSLFSTLKVDAVFIAKTEFQDIYKPLNPHQFNYKNYLEKKYIYHQLTLKEEELFKVESTTQTFLGYADNFRNHINKKLKPFAFEPDEIAIINALLLGQRQDISEEMYTSYANAGVIHILAVSGLHVGIILLILNWAFNPLERFKHGKLTKTLLLVALLWGFALIAGLSASVTRAVTMFSILAIAMNLKRPTNTYNTLAISMFVILLFKPLFIFDVGFQLSYLAVFALVSIDPHLYRLWQPKNKILDIYWHTLTVTISAQFGILPISLYYFHQFPGLFFVSNLMIVPFLGMLLGLGILLIILAVLNILPQFFADLFGWIISLMNTVVDWVAHQESFLFQNIPFGIWHLLAFYILTIAVFKFIFKRSTSLLKYVLLSIVCVQAVFIYTAFNKPSNELVVFHKSRFSVLGNTTNNKIFVAEDLDSLSGVKINSIADYSVGNFIKTIETDSIRPVYVLNGKTLLVVDSLGIYNIKSFKPDYVLLRQSPKINLNRLIDSLKPKQIIADGSNYKSYIERWEEVCKKIKLPFHHTGKNGAFIIKY</sequence>
<keyword evidence="2" id="KW-1003">Cell membrane</keyword>
<feature type="transmembrane region" description="Helical" evidence="6">
    <location>
        <begin position="298"/>
        <end position="323"/>
    </location>
</feature>
<comment type="subcellular location">
    <subcellularLocation>
        <location evidence="1">Cell membrane</location>
        <topology evidence="1">Multi-pass membrane protein</topology>
    </subcellularLocation>
</comment>
<keyword evidence="10" id="KW-1185">Reference proteome</keyword>
<reference evidence="9 10" key="1">
    <citation type="submission" date="2020-03" db="EMBL/GenBank/DDBJ databases">
        <title>Tamlana sp. nov, isolated from XXX.</title>
        <authorList>
            <person name="Cao W.R."/>
        </authorList>
    </citation>
    <scope>NUCLEOTIDE SEQUENCE [LARGE SCALE GENOMIC DNA]</scope>
    <source>
        <strain evidence="9 10">HST1-43</strain>
    </source>
</reference>
<evidence type="ECO:0000256" key="1">
    <source>
        <dbReference type="ARBA" id="ARBA00004651"/>
    </source>
</evidence>
<feature type="transmembrane region" description="Helical" evidence="6">
    <location>
        <begin position="451"/>
        <end position="471"/>
    </location>
</feature>
<feature type="transmembrane region" description="Helical" evidence="6">
    <location>
        <begin position="32"/>
        <end position="51"/>
    </location>
</feature>
<dbReference type="EMBL" id="JAAVJS010000016">
    <property type="protein sequence ID" value="NJX16199.1"/>
    <property type="molecule type" value="Genomic_DNA"/>
</dbReference>
<evidence type="ECO:0000256" key="4">
    <source>
        <dbReference type="ARBA" id="ARBA00022989"/>
    </source>
</evidence>
<feature type="transmembrane region" description="Helical" evidence="6">
    <location>
        <begin position="256"/>
        <end position="278"/>
    </location>
</feature>
<feature type="domain" description="ComEC/Rec2-related protein" evidence="7">
    <location>
        <begin position="235"/>
        <end position="500"/>
    </location>
</feature>
<accession>A0ABX1DGK3</accession>
<gene>
    <name evidence="9" type="ORF">HC176_11945</name>
</gene>
<evidence type="ECO:0000313" key="10">
    <source>
        <dbReference type="Proteomes" id="UP000760545"/>
    </source>
</evidence>
<dbReference type="Pfam" id="PF03772">
    <property type="entry name" value="Competence"/>
    <property type="match status" value="1"/>
</dbReference>
<evidence type="ECO:0000256" key="3">
    <source>
        <dbReference type="ARBA" id="ARBA00022692"/>
    </source>
</evidence>
<comment type="caution">
    <text evidence="9">The sequence shown here is derived from an EMBL/GenBank/DDBJ whole genome shotgun (WGS) entry which is preliminary data.</text>
</comment>
<feature type="transmembrane region" description="Helical" evidence="6">
    <location>
        <begin position="335"/>
        <end position="354"/>
    </location>
</feature>
<feature type="domain" description="DUF4131" evidence="8">
    <location>
        <begin position="33"/>
        <end position="193"/>
    </location>
</feature>
<dbReference type="InterPro" id="IPR052159">
    <property type="entry name" value="Competence_DNA_uptake"/>
</dbReference>
<dbReference type="PANTHER" id="PTHR30619:SF1">
    <property type="entry name" value="RECOMBINATION PROTEIN 2"/>
    <property type="match status" value="1"/>
</dbReference>
<feature type="transmembrane region" description="Helical" evidence="6">
    <location>
        <begin position="6"/>
        <end position="25"/>
    </location>
</feature>
<feature type="transmembrane region" description="Helical" evidence="6">
    <location>
        <begin position="388"/>
        <end position="411"/>
    </location>
</feature>
<keyword evidence="4 6" id="KW-1133">Transmembrane helix</keyword>
<feature type="transmembrane region" description="Helical" evidence="6">
    <location>
        <begin position="360"/>
        <end position="376"/>
    </location>
</feature>
<evidence type="ECO:0000259" key="7">
    <source>
        <dbReference type="Pfam" id="PF03772"/>
    </source>
</evidence>
<dbReference type="Pfam" id="PF13567">
    <property type="entry name" value="DUF4131"/>
    <property type="match status" value="1"/>
</dbReference>
<dbReference type="Proteomes" id="UP000760545">
    <property type="component" value="Unassembled WGS sequence"/>
</dbReference>
<dbReference type="PANTHER" id="PTHR30619">
    <property type="entry name" value="DNA INTERNALIZATION/COMPETENCE PROTEIN COMEC/REC2"/>
    <property type="match status" value="1"/>
</dbReference>
<feature type="transmembrane region" description="Helical" evidence="6">
    <location>
        <begin position="509"/>
        <end position="529"/>
    </location>
</feature>
<organism evidence="9 10">
    <name type="scientific">Tamlana crocina</name>
    <dbReference type="NCBI Taxonomy" id="393006"/>
    <lineage>
        <taxon>Bacteria</taxon>
        <taxon>Pseudomonadati</taxon>
        <taxon>Bacteroidota</taxon>
        <taxon>Flavobacteriia</taxon>
        <taxon>Flavobacteriales</taxon>
        <taxon>Flavobacteriaceae</taxon>
        <taxon>Tamlana</taxon>
    </lineage>
</organism>
<keyword evidence="5 6" id="KW-0472">Membrane</keyword>
<evidence type="ECO:0000256" key="2">
    <source>
        <dbReference type="ARBA" id="ARBA00022475"/>
    </source>
</evidence>
<evidence type="ECO:0000256" key="5">
    <source>
        <dbReference type="ARBA" id="ARBA00023136"/>
    </source>
</evidence>
<evidence type="ECO:0000256" key="6">
    <source>
        <dbReference type="SAM" id="Phobius"/>
    </source>
</evidence>
<dbReference type="NCBIfam" id="TIGR00360">
    <property type="entry name" value="ComEC_N-term"/>
    <property type="match status" value="1"/>
</dbReference>
<protein>
    <submittedName>
        <fullName evidence="9">ComEC/Rec2 family competence protein</fullName>
    </submittedName>
</protein>
<feature type="transmembrane region" description="Helical" evidence="6">
    <location>
        <begin position="483"/>
        <end position="502"/>
    </location>
</feature>